<dbReference type="Proteomes" id="UP000309061">
    <property type="component" value="Chromosome"/>
</dbReference>
<dbReference type="KEGG" id="mhey:H2LOC_004250"/>
<dbReference type="EMBL" id="CP046052">
    <property type="protein sequence ID" value="QGM44961.1"/>
    <property type="molecule type" value="Genomic_DNA"/>
</dbReference>
<protein>
    <submittedName>
        <fullName evidence="1">Uncharacterized protein</fullName>
    </submittedName>
</protein>
<reference evidence="1 2" key="1">
    <citation type="submission" date="2019-11" db="EMBL/GenBank/DDBJ databases">
        <title>The genome sequence of Methylocystis heyeri.</title>
        <authorList>
            <person name="Oshkin I.Y."/>
            <person name="Miroshnikov K."/>
            <person name="Dedysh S.N."/>
        </authorList>
    </citation>
    <scope>NUCLEOTIDE SEQUENCE [LARGE SCALE GENOMIC DNA]</scope>
    <source>
        <strain evidence="1 2">H2</strain>
    </source>
</reference>
<evidence type="ECO:0000313" key="1">
    <source>
        <dbReference type="EMBL" id="QGM44961.1"/>
    </source>
</evidence>
<name>A0A6B8KD71_9HYPH</name>
<sequence length="66" mass="7491">MSKDEMQQLISALELFEKNLEYPMYLGSVSEDRFVRQVIGEFAAKIIADLNYDIIPKLKAHAETGA</sequence>
<accession>A0A6B8KD71</accession>
<keyword evidence="2" id="KW-1185">Reference proteome</keyword>
<dbReference type="RefSeq" id="WP_136495253.1">
    <property type="nucleotide sequence ID" value="NZ_CP046052.1"/>
</dbReference>
<proteinExistence type="predicted"/>
<dbReference type="AlphaFoldDB" id="A0A6B8KD71"/>
<gene>
    <name evidence="1" type="ORF">H2LOC_004250</name>
</gene>
<organism evidence="1 2">
    <name type="scientific">Methylocystis heyeri</name>
    <dbReference type="NCBI Taxonomy" id="391905"/>
    <lineage>
        <taxon>Bacteria</taxon>
        <taxon>Pseudomonadati</taxon>
        <taxon>Pseudomonadota</taxon>
        <taxon>Alphaproteobacteria</taxon>
        <taxon>Hyphomicrobiales</taxon>
        <taxon>Methylocystaceae</taxon>
        <taxon>Methylocystis</taxon>
    </lineage>
</organism>
<evidence type="ECO:0000313" key="2">
    <source>
        <dbReference type="Proteomes" id="UP000309061"/>
    </source>
</evidence>